<evidence type="ECO:0000313" key="2">
    <source>
        <dbReference type="EMBL" id="KAF0703835.1"/>
    </source>
</evidence>
<dbReference type="AlphaFoldDB" id="A0A485KIF7"/>
<evidence type="ECO:0000256" key="1">
    <source>
        <dbReference type="SAM" id="SignalP"/>
    </source>
</evidence>
<name>A0A485KIF7_9STRA</name>
<reference evidence="3 4" key="1">
    <citation type="submission" date="2019-03" db="EMBL/GenBank/DDBJ databases">
        <authorList>
            <person name="Gaulin E."/>
            <person name="Dumas B."/>
        </authorList>
    </citation>
    <scope>NUCLEOTIDE SEQUENCE [LARGE SCALE GENOMIC DNA]</scope>
    <source>
        <strain evidence="3">CBS 568.67</strain>
    </source>
</reference>
<evidence type="ECO:0000313" key="3">
    <source>
        <dbReference type="EMBL" id="VFT84422.1"/>
    </source>
</evidence>
<dbReference type="EMBL" id="VJMH01004091">
    <property type="protein sequence ID" value="KAF0703835.1"/>
    <property type="molecule type" value="Genomic_DNA"/>
</dbReference>
<sequence length="654" mass="72667">MQTWMTIFIIAGLATIQRTFVPPPCDQSQCSVPIRCLNAWTTSGAIAPSTTSHTTPWALCIFLVAVDNVGNNWELNNFVGDAKHLFTPLLNINSTDELLTRFSFPMDTSPLSTSEVGRWMVQTIVDQVHDDSRNVYHLTMGQHLIQNPTNDVCGALAKTYCLSNVTAGSVLRLGTVQDQITFNRGNTLTHLFDSTMTDPQATPGNNVTMLSAMVPPPGQTIVANGTLYRYLAKAFCSGCNPGIELRMDACRMVYSFNDTTKIQVVGWSGAVVGTYHVLDFLFQMRLGAVFSVFTCRGRGFCGQPNNSPVDRPHYPRFVVQATSAHVCAVHLPPFESCFPFTLLLLQQRPLCVALLGCDLDGPMVYARDEPMGQTGGLQRLDQLRLWELGLRWLWFNLSLLKLLKWLCHFVSSTRYSGANKIMGWLNFIRIPYVYLTVGVLMTRTDYIEFGNSVRLDIISTTHDLDMIYVAFGNSWYIRGLPSLLTLMLLNLWWRILAKNTLGRQLLFNSTSILSDLELPLEDGTLRSTITVKARTLCSDPAFVRKTMSSKVGISHMSQSQSQSKTTIPATKNVDTTKVLLDESTTVGGDATDDNKSGWAKIQDSSVASLTSAEDTHMLVQVEDGHWHLFHSSKREIQTLGVEVKILRDASYGVG</sequence>
<accession>A0A485KIF7</accession>
<evidence type="ECO:0000313" key="4">
    <source>
        <dbReference type="Proteomes" id="UP000332933"/>
    </source>
</evidence>
<keyword evidence="4" id="KW-1185">Reference proteome</keyword>
<proteinExistence type="predicted"/>
<organism evidence="3 4">
    <name type="scientific">Aphanomyces stellatus</name>
    <dbReference type="NCBI Taxonomy" id="120398"/>
    <lineage>
        <taxon>Eukaryota</taxon>
        <taxon>Sar</taxon>
        <taxon>Stramenopiles</taxon>
        <taxon>Oomycota</taxon>
        <taxon>Saprolegniomycetes</taxon>
        <taxon>Saprolegniales</taxon>
        <taxon>Verrucalvaceae</taxon>
        <taxon>Aphanomyces</taxon>
    </lineage>
</organism>
<reference evidence="2" key="2">
    <citation type="submission" date="2019-06" db="EMBL/GenBank/DDBJ databases">
        <title>Genomics analysis of Aphanomyces spp. identifies a new class of oomycete effector associated with host adaptation.</title>
        <authorList>
            <person name="Gaulin E."/>
        </authorList>
    </citation>
    <scope>NUCLEOTIDE SEQUENCE</scope>
    <source>
        <strain evidence="2">CBS 578.67</strain>
    </source>
</reference>
<dbReference type="EMBL" id="CAADRA010004103">
    <property type="protein sequence ID" value="VFT84422.1"/>
    <property type="molecule type" value="Genomic_DNA"/>
</dbReference>
<feature type="signal peptide" evidence="1">
    <location>
        <begin position="1"/>
        <end position="19"/>
    </location>
</feature>
<feature type="chain" id="PRO_5036116094" evidence="1">
    <location>
        <begin position="20"/>
        <end position="654"/>
    </location>
</feature>
<keyword evidence="1" id="KW-0732">Signal</keyword>
<dbReference type="Proteomes" id="UP000332933">
    <property type="component" value="Unassembled WGS sequence"/>
</dbReference>
<protein>
    <submittedName>
        <fullName evidence="3">Aste57867_7513 protein</fullName>
    </submittedName>
</protein>
<gene>
    <name evidence="3" type="primary">Aste57867_7513</name>
    <name evidence="2" type="ORF">As57867_007487</name>
    <name evidence="3" type="ORF">ASTE57867_7513</name>
</gene>